<evidence type="ECO:0000256" key="1">
    <source>
        <dbReference type="ARBA" id="ARBA00007692"/>
    </source>
</evidence>
<dbReference type="STRING" id="109376.A0A0D3AI08"/>
<evidence type="ECO:0000256" key="4">
    <source>
        <dbReference type="SAM" id="MobiDB-lite"/>
    </source>
</evidence>
<dbReference type="Pfam" id="PF02536">
    <property type="entry name" value="mTERF"/>
    <property type="match status" value="1"/>
</dbReference>
<dbReference type="HOGENOM" id="CLU_021017_1_1_1"/>
<keyword evidence="3" id="KW-0809">Transit peptide</keyword>
<dbReference type="Gramene" id="Bo2g007420.1">
    <property type="protein sequence ID" value="Bo2g007420.1"/>
    <property type="gene ID" value="Bo2g007420"/>
</dbReference>
<dbReference type="OMA" id="IHRCLAF"/>
<keyword evidence="2" id="KW-0804">Transcription</keyword>
<comment type="similarity">
    <text evidence="1">Belongs to the mTERF family.</text>
</comment>
<evidence type="ECO:0000256" key="3">
    <source>
        <dbReference type="ARBA" id="ARBA00022946"/>
    </source>
</evidence>
<evidence type="ECO:0008006" key="7">
    <source>
        <dbReference type="Google" id="ProtNLM"/>
    </source>
</evidence>
<keyword evidence="2" id="KW-0805">Transcription regulation</keyword>
<dbReference type="InterPro" id="IPR038538">
    <property type="entry name" value="MTERF_sf"/>
</dbReference>
<reference evidence="5 6" key="1">
    <citation type="journal article" date="2014" name="Genome Biol.">
        <title>Transcriptome and methylome profiling reveals relics of genome dominance in the mesopolyploid Brassica oleracea.</title>
        <authorList>
            <person name="Parkin I.A."/>
            <person name="Koh C."/>
            <person name="Tang H."/>
            <person name="Robinson S.J."/>
            <person name="Kagale S."/>
            <person name="Clarke W.E."/>
            <person name="Town C.D."/>
            <person name="Nixon J."/>
            <person name="Krishnakumar V."/>
            <person name="Bidwell S.L."/>
            <person name="Denoeud F."/>
            <person name="Belcram H."/>
            <person name="Links M.G."/>
            <person name="Just J."/>
            <person name="Clarke C."/>
            <person name="Bender T."/>
            <person name="Huebert T."/>
            <person name="Mason A.S."/>
            <person name="Pires J.C."/>
            <person name="Barker G."/>
            <person name="Moore J."/>
            <person name="Walley P.G."/>
            <person name="Manoli S."/>
            <person name="Batley J."/>
            <person name="Edwards D."/>
            <person name="Nelson M.N."/>
            <person name="Wang X."/>
            <person name="Paterson A.H."/>
            <person name="King G."/>
            <person name="Bancroft I."/>
            <person name="Chalhoub B."/>
            <person name="Sharpe A.G."/>
        </authorList>
    </citation>
    <scope>NUCLEOTIDE SEQUENCE</scope>
    <source>
        <strain evidence="5 6">cv. TO1000</strain>
    </source>
</reference>
<dbReference type="eggNOG" id="KOG1267">
    <property type="taxonomic scope" value="Eukaryota"/>
</dbReference>
<name>A0A0D3AI08_BRAOL</name>
<proteinExistence type="inferred from homology"/>
<sequence length="591" mass="67363">MCLSVCVHTSSIETRDEEEEGTEVNTMSLIRNPRSPTSLLNWVSHKVSTFKKPQPPINPRRSLSSTATTSKLPRNEIRKLTQLAMFDYFYNNRGLQFLIAESMSKNAPLFNDTLLNKLHNDSHSYSASCGDELIRSITKFLLYHPVNEFEPFFESLGLKPSEFSPLVPCDKMFLNEDAFLLENYHVFWNYGIGREKMGKIFKEAREVFGYESGVLASKIESLERLGFGKVFVSKVIVCTPRVLIGETNLEMVSVIDMIGSDWVLENLSEGGSYDWRCIHRCLAFLRELCGDDESELLELIKNRPGLVLEESGEWTMILAGFQTKLGCSRSELALKLPQSSSQEVGKCVSNLRHCFLFLRGIKMEAYEIGKVFRNHSHWLGVSRLKHTSTFLNTLKGGKKRLCQVIQENPEEMKKWTMGLRVTPLPGTGVVDVVGSKAMKTQFLKELGYEEKEMEKALRCFRGRGSELRERFEFLKSLGLSEGEAKEMVKASPDVLTQASDVLEAKVDYLVNELGYPLSTLVAFPSCLKYTLERMKVRFAMYYWLRERGKADGKLAISTILVYSDKSFVTRFVNRHPDGHKYFEELKKSASL</sequence>
<evidence type="ECO:0000256" key="2">
    <source>
        <dbReference type="ARBA" id="ARBA00022472"/>
    </source>
</evidence>
<accession>A0A0D3AI08</accession>
<dbReference type="GeneID" id="106323142"/>
<protein>
    <recommendedName>
        <fullName evidence="7">Transcription termination factor MTEF18, mitochondrial-like</fullName>
    </recommendedName>
</protein>
<dbReference type="GO" id="GO:0005737">
    <property type="term" value="C:cytoplasm"/>
    <property type="evidence" value="ECO:0007669"/>
    <property type="project" value="UniProtKB-ARBA"/>
</dbReference>
<keyword evidence="6" id="KW-1185">Reference proteome</keyword>
<dbReference type="RefSeq" id="XP_013616759.1">
    <property type="nucleotide sequence ID" value="XM_013761305.1"/>
</dbReference>
<keyword evidence="2" id="KW-0806">Transcription termination</keyword>
<dbReference type="Proteomes" id="UP000032141">
    <property type="component" value="Chromosome C2"/>
</dbReference>
<dbReference type="PANTHER" id="PTHR13068:SF225">
    <property type="entry name" value="TRANSCRIPTION TERMINATION FACTOR FAMILY PROTEIN"/>
    <property type="match status" value="1"/>
</dbReference>
<dbReference type="OrthoDB" id="764594at2759"/>
<dbReference type="KEGG" id="boe:106323142"/>
<dbReference type="AlphaFoldDB" id="A0A0D3AI08"/>
<evidence type="ECO:0000313" key="5">
    <source>
        <dbReference type="EnsemblPlants" id="Bo2g007420.1"/>
    </source>
</evidence>
<dbReference type="SMART" id="SM00733">
    <property type="entry name" value="Mterf"/>
    <property type="match status" value="5"/>
</dbReference>
<dbReference type="GO" id="GO:0003676">
    <property type="term" value="F:nucleic acid binding"/>
    <property type="evidence" value="ECO:0007669"/>
    <property type="project" value="InterPro"/>
</dbReference>
<organism evidence="5 6">
    <name type="scientific">Brassica oleracea var. oleracea</name>
    <dbReference type="NCBI Taxonomy" id="109376"/>
    <lineage>
        <taxon>Eukaryota</taxon>
        <taxon>Viridiplantae</taxon>
        <taxon>Streptophyta</taxon>
        <taxon>Embryophyta</taxon>
        <taxon>Tracheophyta</taxon>
        <taxon>Spermatophyta</taxon>
        <taxon>Magnoliopsida</taxon>
        <taxon>eudicotyledons</taxon>
        <taxon>Gunneridae</taxon>
        <taxon>Pentapetalae</taxon>
        <taxon>rosids</taxon>
        <taxon>malvids</taxon>
        <taxon>Brassicales</taxon>
        <taxon>Brassicaceae</taxon>
        <taxon>Brassiceae</taxon>
        <taxon>Brassica</taxon>
    </lineage>
</organism>
<dbReference type="PANTHER" id="PTHR13068">
    <property type="entry name" value="CGI-12 PROTEIN-RELATED"/>
    <property type="match status" value="1"/>
</dbReference>
<feature type="region of interest" description="Disordered" evidence="4">
    <location>
        <begin position="50"/>
        <end position="69"/>
    </location>
</feature>
<dbReference type="EnsemblPlants" id="Bo2g007420.1">
    <property type="protein sequence ID" value="Bo2g007420.1"/>
    <property type="gene ID" value="Bo2g007420"/>
</dbReference>
<dbReference type="InterPro" id="IPR003690">
    <property type="entry name" value="MTERF"/>
</dbReference>
<reference evidence="5" key="2">
    <citation type="submission" date="2015-03" db="UniProtKB">
        <authorList>
            <consortium name="EnsemblPlants"/>
        </authorList>
    </citation>
    <scope>IDENTIFICATION</scope>
</reference>
<dbReference type="Gene3D" id="1.25.70.10">
    <property type="entry name" value="Transcription termination factor 3, mitochondrial"/>
    <property type="match status" value="2"/>
</dbReference>
<evidence type="ECO:0000313" key="6">
    <source>
        <dbReference type="Proteomes" id="UP000032141"/>
    </source>
</evidence>
<dbReference type="GO" id="GO:0006353">
    <property type="term" value="P:DNA-templated transcription termination"/>
    <property type="evidence" value="ECO:0007669"/>
    <property type="project" value="UniProtKB-KW"/>
</dbReference>